<feature type="signal peptide" evidence="1">
    <location>
        <begin position="1"/>
        <end position="28"/>
    </location>
</feature>
<protein>
    <submittedName>
        <fullName evidence="2">Uncharacterized protein</fullName>
    </submittedName>
</protein>
<accession>A0AAD9SGM9</accession>
<proteinExistence type="predicted"/>
<organism evidence="2 3">
    <name type="scientific">Phomopsis amygdali</name>
    <name type="common">Fusicoccum amygdali</name>
    <dbReference type="NCBI Taxonomy" id="1214568"/>
    <lineage>
        <taxon>Eukaryota</taxon>
        <taxon>Fungi</taxon>
        <taxon>Dikarya</taxon>
        <taxon>Ascomycota</taxon>
        <taxon>Pezizomycotina</taxon>
        <taxon>Sordariomycetes</taxon>
        <taxon>Sordariomycetidae</taxon>
        <taxon>Diaporthales</taxon>
        <taxon>Diaporthaceae</taxon>
        <taxon>Diaporthe</taxon>
    </lineage>
</organism>
<gene>
    <name evidence="2" type="ORF">N8I77_006270</name>
</gene>
<evidence type="ECO:0000256" key="1">
    <source>
        <dbReference type="SAM" id="SignalP"/>
    </source>
</evidence>
<evidence type="ECO:0000313" key="2">
    <source>
        <dbReference type="EMBL" id="KAK2607607.1"/>
    </source>
</evidence>
<name>A0AAD9SGM9_PHOAM</name>
<reference evidence="2" key="1">
    <citation type="submission" date="2023-06" db="EMBL/GenBank/DDBJ databases">
        <authorList>
            <person name="Noh H."/>
        </authorList>
    </citation>
    <scope>NUCLEOTIDE SEQUENCE</scope>
    <source>
        <strain evidence="2">DUCC20226</strain>
    </source>
</reference>
<dbReference type="Proteomes" id="UP001265746">
    <property type="component" value="Unassembled WGS sequence"/>
</dbReference>
<sequence length="203" mass="22038">MPPKQSLLALVAALFVIIAASMDTFSNAISPTTMSTSASATPSTLSDKAMLTFTTSTLSTAIATSANATSANATTPPALSENEDSPYILCKINLYNGVDPQYFDSVANHLKGLTGNATLGHKDGEAWCWRYSCQHSCAIYGCNDKQEDQQVPWSTMAVYAEQIKKKCTYIWSDKGKEKKRVQGQAFNADGWNVIVGMRRENNC</sequence>
<keyword evidence="1" id="KW-0732">Signal</keyword>
<dbReference type="PANTHER" id="PTHR35605:SF1">
    <property type="entry name" value="ECP2 EFFECTOR PROTEIN DOMAIN-CONTAINING PROTEIN-RELATED"/>
    <property type="match status" value="1"/>
</dbReference>
<comment type="caution">
    <text evidence="2">The sequence shown here is derived from an EMBL/GenBank/DDBJ whole genome shotgun (WGS) entry which is preliminary data.</text>
</comment>
<dbReference type="AlphaFoldDB" id="A0AAD9SGM9"/>
<dbReference type="PANTHER" id="PTHR35605">
    <property type="entry name" value="ECP2 EFFECTOR PROTEIN DOMAIN-CONTAINING PROTEIN-RELATED"/>
    <property type="match status" value="1"/>
</dbReference>
<evidence type="ECO:0000313" key="3">
    <source>
        <dbReference type="Proteomes" id="UP001265746"/>
    </source>
</evidence>
<keyword evidence="3" id="KW-1185">Reference proteome</keyword>
<feature type="chain" id="PRO_5042285502" evidence="1">
    <location>
        <begin position="29"/>
        <end position="203"/>
    </location>
</feature>
<dbReference type="EMBL" id="JAUJFL010000003">
    <property type="protein sequence ID" value="KAK2607607.1"/>
    <property type="molecule type" value="Genomic_DNA"/>
</dbReference>